<comment type="caution">
    <text evidence="2">The sequence shown here is derived from an EMBL/GenBank/DDBJ whole genome shotgun (WGS) entry which is preliminary data.</text>
</comment>
<keyword evidence="1" id="KW-0732">Signal</keyword>
<dbReference type="InterPro" id="IPR046715">
    <property type="entry name" value="DUF6607"/>
</dbReference>
<name>A0A9E2S5Q5_9BACT</name>
<evidence type="ECO:0000313" key="2">
    <source>
        <dbReference type="EMBL" id="MBV4357143.1"/>
    </source>
</evidence>
<feature type="chain" id="PRO_5038672066" evidence="1">
    <location>
        <begin position="21"/>
        <end position="308"/>
    </location>
</feature>
<dbReference type="Pfam" id="PF20311">
    <property type="entry name" value="DUF6607"/>
    <property type="match status" value="1"/>
</dbReference>
<protein>
    <submittedName>
        <fullName evidence="2">Uncharacterized protein</fullName>
    </submittedName>
</protein>
<dbReference type="Proteomes" id="UP000812270">
    <property type="component" value="Unassembled WGS sequence"/>
</dbReference>
<reference evidence="2" key="1">
    <citation type="submission" date="2021-06" db="EMBL/GenBank/DDBJ databases">
        <authorList>
            <person name="Huq M.A."/>
        </authorList>
    </citation>
    <scope>NUCLEOTIDE SEQUENCE</scope>
    <source>
        <strain evidence="2">MAH-26</strain>
    </source>
</reference>
<dbReference type="AlphaFoldDB" id="A0A9E2S5Q5"/>
<evidence type="ECO:0000313" key="3">
    <source>
        <dbReference type="Proteomes" id="UP000812270"/>
    </source>
</evidence>
<feature type="signal peptide" evidence="1">
    <location>
        <begin position="1"/>
        <end position="20"/>
    </location>
</feature>
<gene>
    <name evidence="2" type="ORF">KTO63_08305</name>
</gene>
<evidence type="ECO:0000256" key="1">
    <source>
        <dbReference type="SAM" id="SignalP"/>
    </source>
</evidence>
<dbReference type="EMBL" id="JAHSPG010000003">
    <property type="protein sequence ID" value="MBV4357143.1"/>
    <property type="molecule type" value="Genomic_DNA"/>
</dbReference>
<sequence length="308" mass="36160">MKKIVSLLLLSASIISTVNAQTKKEVSAIKSLCGCYEVEFKYAETFAPSKEYQFKERYKTGGLEWVVAEEFSDKKMVLQHLLVINDSTVIKHWREDWEYQQNQWLAFDKNATWKKVSVPGANVKGQWTQTVWEVDDAPRYQGSAKWVENDGKYYWESTADAPLPRREYTKRNDYNVMKRGNRIIVTDSMWIHEQDNEKIIRKDGAVDQLLVLEKGYNIYRKVDDSKCAQAKQWWVSHKPFWNAVRQSWTGIINQQNQIHLQSKVDDKFLYQQLDAIEEKKLDTNTLQQETRAVITKYVQPTENKTASK</sequence>
<keyword evidence="3" id="KW-1185">Reference proteome</keyword>
<organism evidence="2 3">
    <name type="scientific">Pinibacter aurantiacus</name>
    <dbReference type="NCBI Taxonomy" id="2851599"/>
    <lineage>
        <taxon>Bacteria</taxon>
        <taxon>Pseudomonadati</taxon>
        <taxon>Bacteroidota</taxon>
        <taxon>Chitinophagia</taxon>
        <taxon>Chitinophagales</taxon>
        <taxon>Chitinophagaceae</taxon>
        <taxon>Pinibacter</taxon>
    </lineage>
</organism>
<proteinExistence type="predicted"/>
<accession>A0A9E2S5Q5</accession>
<dbReference type="RefSeq" id="WP_217790758.1">
    <property type="nucleotide sequence ID" value="NZ_JAHSPG010000003.1"/>
</dbReference>